<organism evidence="9">
    <name type="scientific">Arsenophonus nasoniae</name>
    <name type="common">son-killer infecting Nasonia vitripennis</name>
    <dbReference type="NCBI Taxonomy" id="638"/>
    <lineage>
        <taxon>Bacteria</taxon>
        <taxon>Pseudomonadati</taxon>
        <taxon>Pseudomonadota</taxon>
        <taxon>Gammaproteobacteria</taxon>
        <taxon>Enterobacterales</taxon>
        <taxon>Morganellaceae</taxon>
        <taxon>Arsenophonus</taxon>
    </lineage>
</organism>
<dbReference type="PANTHER" id="PTHR30251:SF25">
    <property type="entry name" value="FIMBRIAE CHAPARONE"/>
    <property type="match status" value="1"/>
</dbReference>
<accession>D2TWJ3</accession>
<evidence type="ECO:0000256" key="5">
    <source>
        <dbReference type="ARBA" id="ARBA00023186"/>
    </source>
</evidence>
<keyword evidence="4" id="KW-0574">Periplasm</keyword>
<name>D2TWJ3_9GAMM</name>
<dbReference type="GO" id="GO:0071555">
    <property type="term" value="P:cell wall organization"/>
    <property type="evidence" value="ECO:0007669"/>
    <property type="project" value="InterPro"/>
</dbReference>
<feature type="domain" description="Pili assembly chaperone C-terminal" evidence="8">
    <location>
        <begin position="187"/>
        <end position="249"/>
    </location>
</feature>
<gene>
    <name evidence="9" type="ORF">ARN_04240</name>
</gene>
<comment type="similarity">
    <text evidence="2">Belongs to the periplasmic pilus chaperone family.</text>
</comment>
<dbReference type="EMBL" id="FN545158">
    <property type="protein sequence ID" value="CBA71747.1"/>
    <property type="molecule type" value="Genomic_DNA"/>
</dbReference>
<evidence type="ECO:0000259" key="7">
    <source>
        <dbReference type="Pfam" id="PF00345"/>
    </source>
</evidence>
<keyword evidence="3" id="KW-0732">Signal</keyword>
<evidence type="ECO:0000256" key="1">
    <source>
        <dbReference type="ARBA" id="ARBA00004418"/>
    </source>
</evidence>
<dbReference type="InterPro" id="IPR036316">
    <property type="entry name" value="Pili_assmbl_chap_C_dom_sf"/>
</dbReference>
<dbReference type="Pfam" id="PF00345">
    <property type="entry name" value="PapD_N"/>
    <property type="match status" value="1"/>
</dbReference>
<protein>
    <submittedName>
        <fullName evidence="9">Pili assembly chaperone</fullName>
    </submittedName>
</protein>
<keyword evidence="6" id="KW-1133">Transmembrane helix</keyword>
<keyword evidence="6" id="KW-0472">Membrane</keyword>
<dbReference type="PANTHER" id="PTHR30251">
    <property type="entry name" value="PILUS ASSEMBLY CHAPERONE"/>
    <property type="match status" value="1"/>
</dbReference>
<dbReference type="PRINTS" id="PR00969">
    <property type="entry name" value="CHAPERONPILI"/>
</dbReference>
<evidence type="ECO:0000259" key="8">
    <source>
        <dbReference type="Pfam" id="PF02753"/>
    </source>
</evidence>
<dbReference type="InterPro" id="IPR008962">
    <property type="entry name" value="PapD-like_sf"/>
</dbReference>
<dbReference type="InterPro" id="IPR016147">
    <property type="entry name" value="Pili_assmbl_chaperone_N"/>
</dbReference>
<feature type="transmembrane region" description="Helical" evidence="6">
    <location>
        <begin position="21"/>
        <end position="41"/>
    </location>
</feature>
<dbReference type="GO" id="GO:0030288">
    <property type="term" value="C:outer membrane-bounded periplasmic space"/>
    <property type="evidence" value="ECO:0007669"/>
    <property type="project" value="InterPro"/>
</dbReference>
<dbReference type="SUPFAM" id="SSF49584">
    <property type="entry name" value="Periplasmic chaperone C-domain"/>
    <property type="match status" value="1"/>
</dbReference>
<dbReference type="AlphaFoldDB" id="D2TWJ3"/>
<dbReference type="Pfam" id="PF02753">
    <property type="entry name" value="PapD_C"/>
    <property type="match status" value="1"/>
</dbReference>
<evidence type="ECO:0000256" key="4">
    <source>
        <dbReference type="ARBA" id="ARBA00022764"/>
    </source>
</evidence>
<reference evidence="9" key="1">
    <citation type="journal article" date="2010" name="Insect Mol. Biol.">
        <title>The draft genome sequence of Arsenophonus nasoniae, son-killer bacterium of Nasonia vitripennis, reveals genes associated with virulence and symbiosis.</title>
        <authorList>
            <person name="Wilkes T."/>
            <person name="Darby A.C."/>
            <person name="Choi J."/>
            <person name="Colborne J.K."/>
            <person name="Werren J.H."/>
            <person name="Hurst G.D.D."/>
        </authorList>
    </citation>
    <scope>NUCLEOTIDE SEQUENCE</scope>
</reference>
<sequence length="260" mass="30028">MSLMFIDYKGNDYLDFKMSNILISFIAIITLFFTSLMPYGYASVVMTGTRIIYYEGMKDKTIQLSNNDIHPNIIQVWLENSDKNSTTEMTETPFIVNPQIFRIEAKSGQIIRLMWVDDNLPKDRESLFYFNFSQVPAFNEQQHQANKLVLLFNTRIKIFYRPKNLLGDINQLADKLIFRQNNEQIIVENPTGYYAVVHSATLISNSQSFKLADSIMLSPKTTTQWKLPRAINRNAKNTIRLTLLNDYGVDVVTELPLSAQ</sequence>
<feature type="domain" description="Pili assembly chaperone N-terminal" evidence="7">
    <location>
        <begin position="43"/>
        <end position="165"/>
    </location>
</feature>
<dbReference type="InterPro" id="IPR013783">
    <property type="entry name" value="Ig-like_fold"/>
</dbReference>
<keyword evidence="5" id="KW-0143">Chaperone</keyword>
<dbReference type="Gene3D" id="2.60.40.10">
    <property type="entry name" value="Immunoglobulins"/>
    <property type="match status" value="2"/>
</dbReference>
<evidence type="ECO:0000313" key="9">
    <source>
        <dbReference type="EMBL" id="CBA71747.1"/>
    </source>
</evidence>
<dbReference type="InterPro" id="IPR016148">
    <property type="entry name" value="Pili_assmbl_chaperone_C"/>
</dbReference>
<evidence type="ECO:0000256" key="3">
    <source>
        <dbReference type="ARBA" id="ARBA00022729"/>
    </source>
</evidence>
<dbReference type="InterPro" id="IPR050643">
    <property type="entry name" value="Periplasmic_pilus_chap"/>
</dbReference>
<evidence type="ECO:0000256" key="6">
    <source>
        <dbReference type="SAM" id="Phobius"/>
    </source>
</evidence>
<comment type="subcellular location">
    <subcellularLocation>
        <location evidence="1">Periplasm</location>
    </subcellularLocation>
</comment>
<proteinExistence type="inferred from homology"/>
<evidence type="ECO:0000256" key="2">
    <source>
        <dbReference type="ARBA" id="ARBA00007399"/>
    </source>
</evidence>
<dbReference type="SUPFAM" id="SSF49354">
    <property type="entry name" value="PapD-like"/>
    <property type="match status" value="1"/>
</dbReference>
<keyword evidence="6" id="KW-0812">Transmembrane</keyword>
<dbReference type="InterPro" id="IPR001829">
    <property type="entry name" value="Pili_assmbl_chaperone_bac"/>
</dbReference>